<dbReference type="PANTHER" id="PTHR30349:SF64">
    <property type="entry name" value="PROPHAGE INTEGRASE INTD-RELATED"/>
    <property type="match status" value="1"/>
</dbReference>
<evidence type="ECO:0000256" key="1">
    <source>
        <dbReference type="ARBA" id="ARBA00008857"/>
    </source>
</evidence>
<evidence type="ECO:0000313" key="6">
    <source>
        <dbReference type="Proteomes" id="UP000317624"/>
    </source>
</evidence>
<dbReference type="PROSITE" id="PS51898">
    <property type="entry name" value="TYR_RECOMBINASE"/>
    <property type="match status" value="1"/>
</dbReference>
<dbReference type="CDD" id="cd01185">
    <property type="entry name" value="INTN1_C_like"/>
    <property type="match status" value="1"/>
</dbReference>
<keyword evidence="6" id="KW-1185">Reference proteome</keyword>
<sequence length="411" mass="46073">MATVSFHLKEPGADRPTAIYALLTIDRRHRIKVYTGQSLHPNKWVKAEQRAQVRGRGNELNGHLNDALQGISERLQLAYSTQIAAGTLPTLAQLKEAAAPVAPKSEATSVAGTDLLSTFTNWIAGRALTHTPNTLRTYRTTLRHLKDFQTIAKYPVAFDTVSGTFAQRLAEYLLTHRQLRDTAVRKNLVILKCFLAWATENGYPVPPDYKKITWQRREPDILTLTRGELAALVNLELTPRPALDNARALFLLGVYTGLRFSDVAALRPEHIHADRLRLTTQKTRDTLTIPIRPEARPLLARVIEGTLRPLPNQVLNRHLKELATLAGIDTPTERTHYAGGKRHTHTAPKHEFITTHTARRTFVTLALEAGLRPELVMKITGHKDLKSFSRYVNVTEDSVLTEFARVYAPAV</sequence>
<dbReference type="InterPro" id="IPR050090">
    <property type="entry name" value="Tyrosine_recombinase_XerCD"/>
</dbReference>
<dbReference type="Pfam" id="PF13102">
    <property type="entry name" value="Phage_int_SAM_5"/>
    <property type="match status" value="1"/>
</dbReference>
<dbReference type="PANTHER" id="PTHR30349">
    <property type="entry name" value="PHAGE INTEGRASE-RELATED"/>
    <property type="match status" value="1"/>
</dbReference>
<keyword evidence="3" id="KW-0233">DNA recombination</keyword>
<gene>
    <name evidence="5" type="ORF">FNT36_18605</name>
</gene>
<dbReference type="Gene3D" id="1.10.443.10">
    <property type="entry name" value="Intergrase catalytic core"/>
    <property type="match status" value="1"/>
</dbReference>
<dbReference type="GO" id="GO:0015074">
    <property type="term" value="P:DNA integration"/>
    <property type="evidence" value="ECO:0007669"/>
    <property type="project" value="InterPro"/>
</dbReference>
<dbReference type="InterPro" id="IPR013762">
    <property type="entry name" value="Integrase-like_cat_sf"/>
</dbReference>
<organism evidence="5 6">
    <name type="scientific">Hymenobacter setariae</name>
    <dbReference type="NCBI Taxonomy" id="2594794"/>
    <lineage>
        <taxon>Bacteria</taxon>
        <taxon>Pseudomonadati</taxon>
        <taxon>Bacteroidota</taxon>
        <taxon>Cytophagia</taxon>
        <taxon>Cytophagales</taxon>
        <taxon>Hymenobacteraceae</taxon>
        <taxon>Hymenobacter</taxon>
    </lineage>
</organism>
<dbReference type="GO" id="GO:0003677">
    <property type="term" value="F:DNA binding"/>
    <property type="evidence" value="ECO:0007669"/>
    <property type="project" value="UniProtKB-KW"/>
</dbReference>
<dbReference type="InterPro" id="IPR010998">
    <property type="entry name" value="Integrase_recombinase_N"/>
</dbReference>
<name>A0A558BT44_9BACT</name>
<evidence type="ECO:0000259" key="4">
    <source>
        <dbReference type="PROSITE" id="PS51898"/>
    </source>
</evidence>
<accession>A0A558BT44</accession>
<dbReference type="InterPro" id="IPR011010">
    <property type="entry name" value="DNA_brk_join_enz"/>
</dbReference>
<dbReference type="InterPro" id="IPR025269">
    <property type="entry name" value="SAM-like_dom"/>
</dbReference>
<evidence type="ECO:0000313" key="5">
    <source>
        <dbReference type="EMBL" id="TVT39653.1"/>
    </source>
</evidence>
<keyword evidence="2" id="KW-0238">DNA-binding</keyword>
<protein>
    <submittedName>
        <fullName evidence="5">Site-specific integrase</fullName>
    </submittedName>
</protein>
<reference evidence="5 6" key="1">
    <citation type="submission" date="2019-07" db="EMBL/GenBank/DDBJ databases">
        <title>Hymenobacter sp. straun FUR1 Genome sequencing and assembly.</title>
        <authorList>
            <person name="Chhetri G."/>
        </authorList>
    </citation>
    <scope>NUCLEOTIDE SEQUENCE [LARGE SCALE GENOMIC DNA]</scope>
    <source>
        <strain evidence="5 6">Fur1</strain>
    </source>
</reference>
<dbReference type="GO" id="GO:0006310">
    <property type="term" value="P:DNA recombination"/>
    <property type="evidence" value="ECO:0007669"/>
    <property type="project" value="UniProtKB-KW"/>
</dbReference>
<dbReference type="RefSeq" id="WP_144850731.1">
    <property type="nucleotide sequence ID" value="NZ_VMRJ01000004.1"/>
</dbReference>
<dbReference type="Pfam" id="PF00589">
    <property type="entry name" value="Phage_integrase"/>
    <property type="match status" value="1"/>
</dbReference>
<evidence type="ECO:0000256" key="3">
    <source>
        <dbReference type="ARBA" id="ARBA00023172"/>
    </source>
</evidence>
<proteinExistence type="inferred from homology"/>
<feature type="domain" description="Tyr recombinase" evidence="4">
    <location>
        <begin position="217"/>
        <end position="404"/>
    </location>
</feature>
<comment type="similarity">
    <text evidence="1">Belongs to the 'phage' integrase family.</text>
</comment>
<dbReference type="SUPFAM" id="SSF56349">
    <property type="entry name" value="DNA breaking-rejoining enzymes"/>
    <property type="match status" value="1"/>
</dbReference>
<dbReference type="Gene3D" id="1.10.150.130">
    <property type="match status" value="1"/>
</dbReference>
<dbReference type="Proteomes" id="UP000317624">
    <property type="component" value="Unassembled WGS sequence"/>
</dbReference>
<dbReference type="AlphaFoldDB" id="A0A558BT44"/>
<dbReference type="EMBL" id="VMRJ01000004">
    <property type="protein sequence ID" value="TVT39653.1"/>
    <property type="molecule type" value="Genomic_DNA"/>
</dbReference>
<dbReference type="InterPro" id="IPR002104">
    <property type="entry name" value="Integrase_catalytic"/>
</dbReference>
<comment type="caution">
    <text evidence="5">The sequence shown here is derived from an EMBL/GenBank/DDBJ whole genome shotgun (WGS) entry which is preliminary data.</text>
</comment>
<dbReference type="OrthoDB" id="1822491at2"/>
<evidence type="ECO:0000256" key="2">
    <source>
        <dbReference type="ARBA" id="ARBA00023125"/>
    </source>
</evidence>